<accession>A0ABD6EC14</accession>
<dbReference type="InterPro" id="IPR052790">
    <property type="entry name" value="YEATS_domain"/>
</dbReference>
<evidence type="ECO:0000313" key="5">
    <source>
        <dbReference type="EMBL" id="MFH4974338.1"/>
    </source>
</evidence>
<proteinExistence type="predicted"/>
<comment type="caution">
    <text evidence="5">The sequence shown here is derived from an EMBL/GenBank/DDBJ whole genome shotgun (WGS) entry which is preliminary data.</text>
</comment>
<evidence type="ECO:0000256" key="2">
    <source>
        <dbReference type="PROSITE-ProRule" id="PRU00376"/>
    </source>
</evidence>
<dbReference type="InterPro" id="IPR038704">
    <property type="entry name" value="YEAST_sf"/>
</dbReference>
<feature type="domain" description="YEATS" evidence="4">
    <location>
        <begin position="1"/>
        <end position="135"/>
    </location>
</feature>
<dbReference type="Proteomes" id="UP001608902">
    <property type="component" value="Unassembled WGS sequence"/>
</dbReference>
<dbReference type="GO" id="GO:0005634">
    <property type="term" value="C:nucleus"/>
    <property type="evidence" value="ECO:0007669"/>
    <property type="project" value="UniProtKB-SubCell"/>
</dbReference>
<dbReference type="PANTHER" id="PTHR47827:SF3">
    <property type="entry name" value="AF-9 ANC1 HOMOLOGY DOMAIN-CONTAINING PROTEIN"/>
    <property type="match status" value="1"/>
</dbReference>
<dbReference type="InterPro" id="IPR055129">
    <property type="entry name" value="YEATS_dom"/>
</dbReference>
<evidence type="ECO:0000256" key="1">
    <source>
        <dbReference type="ARBA" id="ARBA00023242"/>
    </source>
</evidence>
<dbReference type="Gene3D" id="2.60.40.1970">
    <property type="entry name" value="YEATS domain"/>
    <property type="match status" value="1"/>
</dbReference>
<dbReference type="AlphaFoldDB" id="A0ABD6EC14"/>
<feature type="region of interest" description="Disordered" evidence="3">
    <location>
        <begin position="201"/>
        <end position="265"/>
    </location>
</feature>
<comment type="subcellular location">
    <subcellularLocation>
        <location evidence="2">Nucleus</location>
    </subcellularLocation>
</comment>
<keyword evidence="6" id="KW-1185">Reference proteome</keyword>
<protein>
    <recommendedName>
        <fullName evidence="4">YEATS domain-containing protein</fullName>
    </recommendedName>
</protein>
<feature type="region of interest" description="Disordered" evidence="3">
    <location>
        <begin position="143"/>
        <end position="171"/>
    </location>
</feature>
<dbReference type="EMBL" id="JBGFUD010000352">
    <property type="protein sequence ID" value="MFH4974338.1"/>
    <property type="molecule type" value="Genomic_DNA"/>
</dbReference>
<evidence type="ECO:0000313" key="6">
    <source>
        <dbReference type="Proteomes" id="UP001608902"/>
    </source>
</evidence>
<feature type="compositionally biased region" description="Basic and acidic residues" evidence="3">
    <location>
        <begin position="245"/>
        <end position="265"/>
    </location>
</feature>
<organism evidence="5 6">
    <name type="scientific">Gnathostoma spinigerum</name>
    <dbReference type="NCBI Taxonomy" id="75299"/>
    <lineage>
        <taxon>Eukaryota</taxon>
        <taxon>Metazoa</taxon>
        <taxon>Ecdysozoa</taxon>
        <taxon>Nematoda</taxon>
        <taxon>Chromadorea</taxon>
        <taxon>Rhabditida</taxon>
        <taxon>Spirurina</taxon>
        <taxon>Gnathostomatomorpha</taxon>
        <taxon>Gnathostomatoidea</taxon>
        <taxon>Gnathostomatidae</taxon>
        <taxon>Gnathostoma</taxon>
    </lineage>
</organism>
<dbReference type="PROSITE" id="PS51037">
    <property type="entry name" value="YEATS"/>
    <property type="match status" value="1"/>
</dbReference>
<sequence length="336" mass="38066">MSVPRALLRLSIGHHSELLEEKTPQGHTHRWTVFLRAVGPNQFKDRSFVKKVVFQLHPDFPNPRRVVREPPFEVTETGYAGFSIPVTVSFSGISKVYNLHYDMNLSYEKYDQRTVEQILEFKQPSQSFYDLIMQYGGVAKKSDRIKARKHTESSNSVEANETRKGSPPESDMVICTAGGSEEDVMKELSVLKSSNESDIIKRRKNSISRSSTLSETSHTAHHCMSKALKIPSPVRSSDRNSVNTEKLKARHHEENHDSPEPKKTREEVNLDQLLRLQRELMTLSDNEKIIVAAEVLISSHNDSLQISEDNLVFDLCSLNSSLVSRLSEICGKSKSC</sequence>
<dbReference type="InterPro" id="IPR040930">
    <property type="entry name" value="AF-9_AHD"/>
</dbReference>
<name>A0ABD6EC14_9BILA</name>
<gene>
    <name evidence="5" type="ORF">AB6A40_001047</name>
</gene>
<reference evidence="5 6" key="1">
    <citation type="submission" date="2024-08" db="EMBL/GenBank/DDBJ databases">
        <title>Gnathostoma spinigerum genome.</title>
        <authorList>
            <person name="Gonzalez-Bertolin B."/>
            <person name="Monzon S."/>
            <person name="Zaballos A."/>
            <person name="Jimenez P."/>
            <person name="Dekumyoy P."/>
            <person name="Varona S."/>
            <person name="Cuesta I."/>
            <person name="Sumanam S."/>
            <person name="Adisakwattana P."/>
            <person name="Gasser R.B."/>
            <person name="Hernandez-Gonzalez A."/>
            <person name="Young N.D."/>
            <person name="Perteguer M.J."/>
        </authorList>
    </citation>
    <scope>NUCLEOTIDE SEQUENCE [LARGE SCALE GENOMIC DNA]</scope>
    <source>
        <strain evidence="5">AL3</strain>
        <tissue evidence="5">Liver</tissue>
    </source>
</reference>
<dbReference type="PANTHER" id="PTHR47827">
    <property type="entry name" value="AHD DOMAIN-CONTAINING PROTEIN"/>
    <property type="match status" value="1"/>
</dbReference>
<dbReference type="Pfam" id="PF03366">
    <property type="entry name" value="YEATS"/>
    <property type="match status" value="1"/>
</dbReference>
<dbReference type="Gene3D" id="1.20.1270.290">
    <property type="match status" value="1"/>
</dbReference>
<keyword evidence="1 2" id="KW-0539">Nucleus</keyword>
<evidence type="ECO:0000256" key="3">
    <source>
        <dbReference type="SAM" id="MobiDB-lite"/>
    </source>
</evidence>
<feature type="compositionally biased region" description="Low complexity" evidence="3">
    <location>
        <begin position="207"/>
        <end position="217"/>
    </location>
</feature>
<dbReference type="Pfam" id="PF17793">
    <property type="entry name" value="AHD"/>
    <property type="match status" value="1"/>
</dbReference>
<evidence type="ECO:0000259" key="4">
    <source>
        <dbReference type="PROSITE" id="PS51037"/>
    </source>
</evidence>
<dbReference type="CDD" id="cd16906">
    <property type="entry name" value="YEATS_AF-9_like"/>
    <property type="match status" value="1"/>
</dbReference>